<keyword evidence="4" id="KW-1185">Reference proteome</keyword>
<feature type="region of interest" description="Disordered" evidence="1">
    <location>
        <begin position="309"/>
        <end position="358"/>
    </location>
</feature>
<feature type="compositionally biased region" description="Basic and acidic residues" evidence="1">
    <location>
        <begin position="547"/>
        <end position="559"/>
    </location>
</feature>
<dbReference type="PANTHER" id="PTHR31286:SF163">
    <property type="entry name" value="ZINC KNUCKLE CX2CX4HX4C DOMAIN-CONTAINING PROTEIN"/>
    <property type="match status" value="1"/>
</dbReference>
<feature type="compositionally biased region" description="Basic residues" evidence="1">
    <location>
        <begin position="470"/>
        <end position="481"/>
    </location>
</feature>
<name>A0A6J0LQ28_RAPSA</name>
<sequence>MRRYTAEEKGKGLASKDTSRPRFRIRAPDFDPSELIKDNLLTLVGRLTNPKEQKMNLVLPFLPKKWNLVGRTDGSDLGNDVFQFRFEDEADLQMVLRNRPYHYGRWMLLIQRWEPVISASFPSQIPFWINIRGIPLHYWHEKVVSNIGREIGHLDAYEVTKSSARVRCTIDGLKPLIMEPVLDFDSGEESNIYLEYENLGNHCSYCFRLTHLQSQCPEKQQDLSSRRSLTQLPSPARNDLLPPPTFPMISARNDVKARTNYRERLDRYGNPFGDRVSTQVNRVQGPRNKIAPSYAPIRPQREEMVYRPKEVTSQHNTSPSYSHRRKLPAPGQTTPDISKQTQRVWRSKTPPAMDSVNDEVHSPMQTLRPLERNLDADFHQGQLPTVEEVLDEINEATRLYTNVDDPVERAARQQRVLQSEIDGSVEETVERIIQHSAASLGITTDPIITLPPSAATEQDMDGTSQETTAPKRRGRPPRARSARTIQLSPRVFLGTSLRRRNLSQVGASPGSSKQAATRPADSSTQALPAQIPSSSGGTSRVSANKRPRLDFPEDRLHLP</sequence>
<feature type="compositionally biased region" description="Polar residues" evidence="1">
    <location>
        <begin position="502"/>
        <end position="542"/>
    </location>
</feature>
<accession>A0A6J0LQ28</accession>
<feature type="compositionally biased region" description="Polar residues" evidence="1">
    <location>
        <begin position="331"/>
        <end position="344"/>
    </location>
</feature>
<dbReference type="OrthoDB" id="1059173at2759"/>
<reference evidence="4" key="1">
    <citation type="journal article" date="2019" name="Database">
        <title>The radish genome database (RadishGD): an integrated information resource for radish genomics.</title>
        <authorList>
            <person name="Yu H.J."/>
            <person name="Baek S."/>
            <person name="Lee Y.J."/>
            <person name="Cho A."/>
            <person name="Mun J.H."/>
        </authorList>
    </citation>
    <scope>NUCLEOTIDE SEQUENCE [LARGE SCALE GENOMIC DNA]</scope>
    <source>
        <strain evidence="4">cv. WK10039</strain>
    </source>
</reference>
<proteinExistence type="predicted"/>
<evidence type="ECO:0000313" key="4">
    <source>
        <dbReference type="Proteomes" id="UP000504610"/>
    </source>
</evidence>
<gene>
    <name evidence="5" type="primary">LOC108833470</name>
</gene>
<feature type="region of interest" description="Disordered" evidence="1">
    <location>
        <begin position="444"/>
        <end position="559"/>
    </location>
</feature>
<evidence type="ECO:0000259" key="2">
    <source>
        <dbReference type="Pfam" id="PF14111"/>
    </source>
</evidence>
<evidence type="ECO:0000259" key="3">
    <source>
        <dbReference type="Pfam" id="PF14392"/>
    </source>
</evidence>
<dbReference type="KEGG" id="rsz:108833470"/>
<feature type="domain" description="DUF4283" evidence="2">
    <location>
        <begin position="41"/>
        <end position="117"/>
    </location>
</feature>
<evidence type="ECO:0000313" key="5">
    <source>
        <dbReference type="RefSeq" id="XP_018462390.1"/>
    </source>
</evidence>
<dbReference type="Pfam" id="PF14111">
    <property type="entry name" value="DUF4283"/>
    <property type="match status" value="1"/>
</dbReference>
<evidence type="ECO:0000256" key="1">
    <source>
        <dbReference type="SAM" id="MobiDB-lite"/>
    </source>
</evidence>
<organism evidence="4 5">
    <name type="scientific">Raphanus sativus</name>
    <name type="common">Radish</name>
    <name type="synonym">Raphanus raphanistrum var. sativus</name>
    <dbReference type="NCBI Taxonomy" id="3726"/>
    <lineage>
        <taxon>Eukaryota</taxon>
        <taxon>Viridiplantae</taxon>
        <taxon>Streptophyta</taxon>
        <taxon>Embryophyta</taxon>
        <taxon>Tracheophyta</taxon>
        <taxon>Spermatophyta</taxon>
        <taxon>Magnoliopsida</taxon>
        <taxon>eudicotyledons</taxon>
        <taxon>Gunneridae</taxon>
        <taxon>Pentapetalae</taxon>
        <taxon>rosids</taxon>
        <taxon>malvids</taxon>
        <taxon>Brassicales</taxon>
        <taxon>Brassicaceae</taxon>
        <taxon>Brassiceae</taxon>
        <taxon>Raphanus</taxon>
    </lineage>
</organism>
<feature type="domain" description="Zinc knuckle CX2CX4HX4C" evidence="3">
    <location>
        <begin position="171"/>
        <end position="217"/>
    </location>
</feature>
<feature type="region of interest" description="Disordered" evidence="1">
    <location>
        <begin position="218"/>
        <end position="249"/>
    </location>
</feature>
<dbReference type="GeneID" id="108833470"/>
<dbReference type="AlphaFoldDB" id="A0A6J0LQ28"/>
<protein>
    <submittedName>
        <fullName evidence="5">Uncharacterized protein LOC108833470</fullName>
    </submittedName>
</protein>
<dbReference type="InterPro" id="IPR025836">
    <property type="entry name" value="Zn_knuckle_CX2CX4HX4C"/>
</dbReference>
<dbReference type="Proteomes" id="UP000504610">
    <property type="component" value="Chromosome 4"/>
</dbReference>
<dbReference type="PANTHER" id="PTHR31286">
    <property type="entry name" value="GLYCINE-RICH CELL WALL STRUCTURAL PROTEIN 1.8-LIKE"/>
    <property type="match status" value="1"/>
</dbReference>
<dbReference type="RefSeq" id="XP_018462390.1">
    <property type="nucleotide sequence ID" value="XM_018606888.1"/>
</dbReference>
<dbReference type="Pfam" id="PF14392">
    <property type="entry name" value="zf-CCHC_4"/>
    <property type="match status" value="1"/>
</dbReference>
<dbReference type="InterPro" id="IPR040256">
    <property type="entry name" value="At4g02000-like"/>
</dbReference>
<reference evidence="5" key="2">
    <citation type="submission" date="2025-08" db="UniProtKB">
        <authorList>
            <consortium name="RefSeq"/>
        </authorList>
    </citation>
    <scope>IDENTIFICATION</scope>
    <source>
        <tissue evidence="5">Leaf</tissue>
    </source>
</reference>
<dbReference type="InterPro" id="IPR025558">
    <property type="entry name" value="DUF4283"/>
</dbReference>